<dbReference type="GO" id="GO:0042597">
    <property type="term" value="C:periplasmic space"/>
    <property type="evidence" value="ECO:0007669"/>
    <property type="project" value="UniProtKB-ARBA"/>
</dbReference>
<dbReference type="InterPro" id="IPR000914">
    <property type="entry name" value="SBP_5_dom"/>
</dbReference>
<dbReference type="EMBL" id="VBAL01000055">
    <property type="protein sequence ID" value="TMJ03884.1"/>
    <property type="molecule type" value="Genomic_DNA"/>
</dbReference>
<comment type="caution">
    <text evidence="6">The sequence shown here is derived from an EMBL/GenBank/DDBJ whole genome shotgun (WGS) entry which is preliminary data.</text>
</comment>
<dbReference type="Proteomes" id="UP000319353">
    <property type="component" value="Unassembled WGS sequence"/>
</dbReference>
<keyword evidence="3" id="KW-0813">Transport</keyword>
<dbReference type="GO" id="GO:1904680">
    <property type="term" value="F:peptide transmembrane transporter activity"/>
    <property type="evidence" value="ECO:0007669"/>
    <property type="project" value="TreeGrafter"/>
</dbReference>
<dbReference type="GO" id="GO:0030313">
    <property type="term" value="C:cell envelope"/>
    <property type="evidence" value="ECO:0007669"/>
    <property type="project" value="UniProtKB-SubCell"/>
</dbReference>
<name>A0A537L777_9BACT</name>
<dbReference type="InterPro" id="IPR039424">
    <property type="entry name" value="SBP_5"/>
</dbReference>
<comment type="subcellular location">
    <subcellularLocation>
        <location evidence="1">Cell envelope</location>
    </subcellularLocation>
</comment>
<dbReference type="Gene3D" id="3.90.76.10">
    <property type="entry name" value="Dipeptide-binding Protein, Domain 1"/>
    <property type="match status" value="1"/>
</dbReference>
<dbReference type="GO" id="GO:0043190">
    <property type="term" value="C:ATP-binding cassette (ABC) transporter complex"/>
    <property type="evidence" value="ECO:0007669"/>
    <property type="project" value="InterPro"/>
</dbReference>
<evidence type="ECO:0000256" key="2">
    <source>
        <dbReference type="ARBA" id="ARBA00005695"/>
    </source>
</evidence>
<dbReference type="PANTHER" id="PTHR30290">
    <property type="entry name" value="PERIPLASMIC BINDING COMPONENT OF ABC TRANSPORTER"/>
    <property type="match status" value="1"/>
</dbReference>
<dbReference type="PIRSF" id="PIRSF002741">
    <property type="entry name" value="MppA"/>
    <property type="match status" value="1"/>
</dbReference>
<dbReference type="Gene3D" id="3.10.105.10">
    <property type="entry name" value="Dipeptide-binding Protein, Domain 3"/>
    <property type="match status" value="1"/>
</dbReference>
<dbReference type="GO" id="GO:0015833">
    <property type="term" value="P:peptide transport"/>
    <property type="evidence" value="ECO:0007669"/>
    <property type="project" value="TreeGrafter"/>
</dbReference>
<dbReference type="Gene3D" id="3.40.190.10">
    <property type="entry name" value="Periplasmic binding protein-like II"/>
    <property type="match status" value="1"/>
</dbReference>
<evidence type="ECO:0000259" key="5">
    <source>
        <dbReference type="Pfam" id="PF00496"/>
    </source>
</evidence>
<proteinExistence type="inferred from homology"/>
<protein>
    <submittedName>
        <fullName evidence="6">Peptide ABC transporter substrate-binding protein</fullName>
    </submittedName>
</protein>
<evidence type="ECO:0000256" key="3">
    <source>
        <dbReference type="ARBA" id="ARBA00022448"/>
    </source>
</evidence>
<accession>A0A537L777</accession>
<dbReference type="PANTHER" id="PTHR30290:SF10">
    <property type="entry name" value="PERIPLASMIC OLIGOPEPTIDE-BINDING PROTEIN-RELATED"/>
    <property type="match status" value="1"/>
</dbReference>
<reference evidence="6 7" key="1">
    <citation type="journal article" date="2019" name="Nat. Microbiol.">
        <title>Mediterranean grassland soil C-N compound turnover is dependent on rainfall and depth, and is mediated by genomically divergent microorganisms.</title>
        <authorList>
            <person name="Diamond S."/>
            <person name="Andeer P.F."/>
            <person name="Li Z."/>
            <person name="Crits-Christoph A."/>
            <person name="Burstein D."/>
            <person name="Anantharaman K."/>
            <person name="Lane K.R."/>
            <person name="Thomas B.C."/>
            <person name="Pan C."/>
            <person name="Northen T.R."/>
            <person name="Banfield J.F."/>
        </authorList>
    </citation>
    <scope>NUCLEOTIDE SEQUENCE [LARGE SCALE GENOMIC DNA]</scope>
    <source>
        <strain evidence="6">NP_4</strain>
    </source>
</reference>
<dbReference type="InterPro" id="IPR030678">
    <property type="entry name" value="Peptide/Ni-bd"/>
</dbReference>
<evidence type="ECO:0000256" key="4">
    <source>
        <dbReference type="ARBA" id="ARBA00022729"/>
    </source>
</evidence>
<comment type="similarity">
    <text evidence="2">Belongs to the bacterial solute-binding protein 5 family.</text>
</comment>
<dbReference type="SUPFAM" id="SSF53850">
    <property type="entry name" value="Periplasmic binding protein-like II"/>
    <property type="match status" value="1"/>
</dbReference>
<evidence type="ECO:0000313" key="6">
    <source>
        <dbReference type="EMBL" id="TMJ03884.1"/>
    </source>
</evidence>
<gene>
    <name evidence="6" type="ORF">E6H01_04615</name>
</gene>
<evidence type="ECO:0000256" key="1">
    <source>
        <dbReference type="ARBA" id="ARBA00004196"/>
    </source>
</evidence>
<organism evidence="6 7">
    <name type="scientific">Candidatus Segetimicrobium genomatis</name>
    <dbReference type="NCBI Taxonomy" id="2569760"/>
    <lineage>
        <taxon>Bacteria</taxon>
        <taxon>Bacillati</taxon>
        <taxon>Candidatus Sysuimicrobiota</taxon>
        <taxon>Candidatus Sysuimicrobiia</taxon>
        <taxon>Candidatus Sysuimicrobiales</taxon>
        <taxon>Candidatus Segetimicrobiaceae</taxon>
        <taxon>Candidatus Segetimicrobium</taxon>
    </lineage>
</organism>
<sequence>MRMAVSRLLAGVVILLLSLWGAGVMSATTNAVGRPLPADAAPPEQQVLTGLTQPATTLDFFVSVYKRPQNVDGNSWSNVLSTPLVRLDKNFNLVAAAAKSWEASKDGLTWTFHLDKSVTWSDGTPLTADDFVSTFRLGADPKQAWDFAWFFSAIKGWDDAVKGTIPVDQIGVQRGSDPYTLVVTTTVPAPYLPGMMLYSPPLQAKALAASGPFYNTDPATSVSSGPYVLQEWAKDQRIVLVANPKYSGVRPFIQKLVLKFADLKTEFSAYQANEVDVAANFSPADLQVIENDPALRAQYHQGFGDFRTYYVGFDTLHAPFGNLKLRQAFSHAIDRAALIKSVIKQQGIAAYGFLMPGFPGSQNDALKGIQTYDPALAKKLLAEAGFPGGKGLPKLELWLRNERALGQAIGNAIAAMLKQNLGVEVEVSNRETKLFMDELNGHRLQFYIVSYGMDFLDPANMLGIWLSGGRHAWKSDKFDSLVKTASSMVGNPGQRLAMFHQAEQVLVSDVGFIPIYFVTPGFMWKPYLRGDALSADKIGVTAWHWPGWDGLSTLHQSVYVTKDVSKYRR</sequence>
<evidence type="ECO:0000313" key="7">
    <source>
        <dbReference type="Proteomes" id="UP000319353"/>
    </source>
</evidence>
<dbReference type="CDD" id="cd08504">
    <property type="entry name" value="PBP2_OppA"/>
    <property type="match status" value="1"/>
</dbReference>
<keyword evidence="4" id="KW-0732">Signal</keyword>
<dbReference type="AlphaFoldDB" id="A0A537L777"/>
<feature type="domain" description="Solute-binding protein family 5" evidence="5">
    <location>
        <begin position="93"/>
        <end position="470"/>
    </location>
</feature>
<dbReference type="Pfam" id="PF00496">
    <property type="entry name" value="SBP_bac_5"/>
    <property type="match status" value="1"/>
</dbReference>